<dbReference type="EMBL" id="JPSL02000040">
    <property type="protein sequence ID" value="KGQ22098.2"/>
    <property type="molecule type" value="Genomic_DNA"/>
</dbReference>
<dbReference type="Proteomes" id="UP000030364">
    <property type="component" value="Unassembled WGS sequence"/>
</dbReference>
<evidence type="ECO:0000313" key="1">
    <source>
        <dbReference type="EMBL" id="KGQ22098.2"/>
    </source>
</evidence>
<dbReference type="RefSeq" id="WP_038063764.1">
    <property type="nucleotide sequence ID" value="NZ_JPSL02000040.1"/>
</dbReference>
<evidence type="ECO:0000313" key="2">
    <source>
        <dbReference type="Proteomes" id="UP000030364"/>
    </source>
</evidence>
<sequence length="268" mass="30124">MRAFLYYTAFGEEVVLPLPASRPGQEVSQLEISHTPLAFFEEGVPRLRLRVRPGERVRLAFHLRTYPLEGGSFGELEALPPEDWAPFLLERGHRLEMASGFLLTGRPHAWLLVDGRPLDPLLFRLARERPEALLPLGAPDPRTYLGGHEGQRLLLDLRPWPEEAFSWDRIALSDPLPLLRGVGFLGLGLTALGVGTGPWPYLPYLGLLALRQGRPWLGLWRRRPLAALEALLFHAFALSLTFRPSPELGLAYLGLFLYNRLRGGTSYP</sequence>
<accession>A0A0A2WQM5</accession>
<dbReference type="STRING" id="276.THFILI_10470"/>
<comment type="caution">
    <text evidence="1">The sequence shown here is derived from an EMBL/GenBank/DDBJ whole genome shotgun (WGS) entry which is preliminary data.</text>
</comment>
<dbReference type="OrthoDB" id="30071at2"/>
<dbReference type="AlphaFoldDB" id="A0A0A2WQM5"/>
<gene>
    <name evidence="1" type="ORF">THFILI_10470</name>
</gene>
<protein>
    <submittedName>
        <fullName evidence="1">Uncharacterized protein</fullName>
    </submittedName>
</protein>
<proteinExistence type="predicted"/>
<reference evidence="1 2" key="1">
    <citation type="journal article" date="2015" name="Genome Announc.">
        <title>Draft Genome Sequence of the Thermophile Thermus filiformis ATCC 43280, Producer of Carotenoid-(Di)glucoside-Branched Fatty Acid (Di)esters and Source of Hyperthermostable Enzymes of Biotechnological Interest.</title>
        <authorList>
            <person name="Mandelli F."/>
            <person name="Oliveira Ramires B."/>
            <person name="Couger M.B."/>
            <person name="Paixao D.A."/>
            <person name="Camilo C.M."/>
            <person name="Polikarpov I."/>
            <person name="Prade R."/>
            <person name="Riano-Pachon D.M."/>
            <person name="Squina F.M."/>
        </authorList>
    </citation>
    <scope>NUCLEOTIDE SEQUENCE [LARGE SCALE GENOMIC DNA]</scope>
    <source>
        <strain evidence="1 2">ATCC 43280</strain>
    </source>
</reference>
<organism evidence="1 2">
    <name type="scientific">Thermus filiformis</name>
    <dbReference type="NCBI Taxonomy" id="276"/>
    <lineage>
        <taxon>Bacteria</taxon>
        <taxon>Thermotogati</taxon>
        <taxon>Deinococcota</taxon>
        <taxon>Deinococci</taxon>
        <taxon>Thermales</taxon>
        <taxon>Thermaceae</taxon>
        <taxon>Thermus</taxon>
    </lineage>
</organism>
<name>A0A0A2WQM5_THEFI</name>
<keyword evidence="2" id="KW-1185">Reference proteome</keyword>